<evidence type="ECO:0000313" key="3">
    <source>
        <dbReference type="Proteomes" id="UP001240150"/>
    </source>
</evidence>
<dbReference type="EMBL" id="CP126980">
    <property type="protein sequence ID" value="WIM93748.1"/>
    <property type="molecule type" value="Genomic_DNA"/>
</dbReference>
<protein>
    <submittedName>
        <fullName evidence="2">Uncharacterized protein</fullName>
    </submittedName>
</protein>
<sequence>MTIRTIRNSFAQIGYAQIEAIINLHREFNDWISSGSNFLFHLFDGKVFDAGGELISLMADMASSLEGVLAEQVKIEGAISKVELAANGMPDLGSVQHDHRKPHQSPTLGAEDWARAGRW</sequence>
<evidence type="ECO:0000256" key="1">
    <source>
        <dbReference type="SAM" id="MobiDB-lite"/>
    </source>
</evidence>
<evidence type="ECO:0000313" key="2">
    <source>
        <dbReference type="EMBL" id="WIM93748.1"/>
    </source>
</evidence>
<reference evidence="2 3" key="1">
    <citation type="submission" date="2023-06" db="EMBL/GenBank/DDBJ databases">
        <authorList>
            <person name="Yushchuk O."/>
            <person name="Binda E."/>
            <person name="Ruckert-Reed C."/>
            <person name="Fedorenko V."/>
            <person name="Kalinowski J."/>
            <person name="Marinelli F."/>
        </authorList>
    </citation>
    <scope>NUCLEOTIDE SEQUENCE [LARGE SCALE GENOMIC DNA]</scope>
    <source>
        <strain evidence="2 3">NRRL 3884</strain>
    </source>
</reference>
<dbReference type="Proteomes" id="UP001240150">
    <property type="component" value="Chromosome"/>
</dbReference>
<keyword evidence="3" id="KW-1185">Reference proteome</keyword>
<dbReference type="RefSeq" id="WP_284914955.1">
    <property type="nucleotide sequence ID" value="NZ_CP126980.1"/>
</dbReference>
<name>A0ABY8WBB8_9ACTN</name>
<proteinExistence type="predicted"/>
<gene>
    <name evidence="2" type="ORF">ACTOB_005734</name>
</gene>
<organism evidence="2 3">
    <name type="scientific">Actinoplanes oblitus</name>
    <dbReference type="NCBI Taxonomy" id="3040509"/>
    <lineage>
        <taxon>Bacteria</taxon>
        <taxon>Bacillati</taxon>
        <taxon>Actinomycetota</taxon>
        <taxon>Actinomycetes</taxon>
        <taxon>Micromonosporales</taxon>
        <taxon>Micromonosporaceae</taxon>
        <taxon>Actinoplanes</taxon>
    </lineage>
</organism>
<feature type="region of interest" description="Disordered" evidence="1">
    <location>
        <begin position="95"/>
        <end position="119"/>
    </location>
</feature>
<accession>A0ABY8WBB8</accession>